<dbReference type="Proteomes" id="UP000628840">
    <property type="component" value="Unassembled WGS sequence"/>
</dbReference>
<name>A0A830ERE5_9EURY</name>
<sequence>MNIDARIQRRRQEADSRRLVRDYEVLSPVAHIEEPAGRGPVVERLLDHIDPVFDGTLPPNAYVHGPFGAGKSAVVTSLFDHLERFSAQSREAIYTTTRARSSRTPWFVYVDLRETTSEFAFYHRVLDAVVEESVPEHGVGTQEIQRRLHDALGGSRAGAVVAVDHVDAPGVADDALVEWLSGLPNNASWLAVGRAAPADGALSDYTARDIDIGRYQRRVLIDVLMTRASNGLARQAFDHALASRIADWADGNAHDALAALFVAACRAEEADRGRITDADVDAAIAEVPHDAVSLGTVLALSANKQRVLRALVDLDREERRSVSATTEAIAADQDVDLSQGTIKRYLYELAEVGVVERVQATEQAGKGRSPSRVERRFSPTVFRTLYDLRR</sequence>
<accession>A0A830ERE5</accession>
<dbReference type="Pfam" id="PF13191">
    <property type="entry name" value="AAA_16"/>
    <property type="match status" value="1"/>
</dbReference>
<dbReference type="SUPFAM" id="SSF52540">
    <property type="entry name" value="P-loop containing nucleoside triphosphate hydrolases"/>
    <property type="match status" value="1"/>
</dbReference>
<evidence type="ECO:0000259" key="1">
    <source>
        <dbReference type="Pfam" id="PF13191"/>
    </source>
</evidence>
<dbReference type="Gene3D" id="3.40.50.300">
    <property type="entry name" value="P-loop containing nucleotide triphosphate hydrolases"/>
    <property type="match status" value="1"/>
</dbReference>
<dbReference type="RefSeq" id="WP_188876637.1">
    <property type="nucleotide sequence ID" value="NZ_BMPF01000001.1"/>
</dbReference>
<dbReference type="GO" id="GO:0005524">
    <property type="term" value="F:ATP binding"/>
    <property type="evidence" value="ECO:0007669"/>
    <property type="project" value="UniProtKB-KW"/>
</dbReference>
<keyword evidence="2" id="KW-0067">ATP-binding</keyword>
<dbReference type="AlphaFoldDB" id="A0A830ERE5"/>
<protein>
    <submittedName>
        <fullName evidence="2">ATP-binding protein</fullName>
    </submittedName>
</protein>
<reference evidence="2 3" key="1">
    <citation type="journal article" date="2019" name="Int. J. Syst. Evol. Microbiol.">
        <title>The Global Catalogue of Microorganisms (GCM) 10K type strain sequencing project: providing services to taxonomists for standard genome sequencing and annotation.</title>
        <authorList>
            <consortium name="The Broad Institute Genomics Platform"/>
            <consortium name="The Broad Institute Genome Sequencing Center for Infectious Disease"/>
            <person name="Wu L."/>
            <person name="Ma J."/>
        </authorList>
    </citation>
    <scope>NUCLEOTIDE SEQUENCE [LARGE SCALE GENOMIC DNA]</scope>
    <source>
        <strain evidence="2 3">JCM 19585</strain>
    </source>
</reference>
<keyword evidence="3" id="KW-1185">Reference proteome</keyword>
<dbReference type="Gene3D" id="1.10.8.60">
    <property type="match status" value="1"/>
</dbReference>
<gene>
    <name evidence="2" type="ORF">GCM10009037_01840</name>
</gene>
<evidence type="ECO:0000313" key="2">
    <source>
        <dbReference type="EMBL" id="GGL22120.1"/>
    </source>
</evidence>
<dbReference type="InterPro" id="IPR027417">
    <property type="entry name" value="P-loop_NTPase"/>
</dbReference>
<dbReference type="OrthoDB" id="213998at2157"/>
<organism evidence="2 3">
    <name type="scientific">Halarchaeum grantii</name>
    <dbReference type="NCBI Taxonomy" id="1193105"/>
    <lineage>
        <taxon>Archaea</taxon>
        <taxon>Methanobacteriati</taxon>
        <taxon>Methanobacteriota</taxon>
        <taxon>Stenosarchaea group</taxon>
        <taxon>Halobacteria</taxon>
        <taxon>Halobacteriales</taxon>
        <taxon>Halobacteriaceae</taxon>
    </lineage>
</organism>
<keyword evidence="2" id="KW-0547">Nucleotide-binding</keyword>
<proteinExistence type="predicted"/>
<evidence type="ECO:0000313" key="3">
    <source>
        <dbReference type="Proteomes" id="UP000628840"/>
    </source>
</evidence>
<feature type="domain" description="Orc1-like AAA ATPase" evidence="1">
    <location>
        <begin position="35"/>
        <end position="185"/>
    </location>
</feature>
<dbReference type="EMBL" id="BMPF01000001">
    <property type="protein sequence ID" value="GGL22120.1"/>
    <property type="molecule type" value="Genomic_DNA"/>
</dbReference>
<comment type="caution">
    <text evidence="2">The sequence shown here is derived from an EMBL/GenBank/DDBJ whole genome shotgun (WGS) entry which is preliminary data.</text>
</comment>
<dbReference type="InterPro" id="IPR041664">
    <property type="entry name" value="AAA_16"/>
</dbReference>